<evidence type="ECO:0000313" key="4">
    <source>
        <dbReference type="Proteomes" id="UP000823821"/>
    </source>
</evidence>
<feature type="compositionally biased region" description="Basic and acidic residues" evidence="1">
    <location>
        <begin position="81"/>
        <end position="100"/>
    </location>
</feature>
<accession>A0A9D2HKV1</accession>
<evidence type="ECO:0000256" key="2">
    <source>
        <dbReference type="SAM" id="SignalP"/>
    </source>
</evidence>
<evidence type="ECO:0000313" key="3">
    <source>
        <dbReference type="EMBL" id="HJA78785.1"/>
    </source>
</evidence>
<reference evidence="3" key="1">
    <citation type="journal article" date="2021" name="PeerJ">
        <title>Extensive microbial diversity within the chicken gut microbiome revealed by metagenomics and culture.</title>
        <authorList>
            <person name="Gilroy R."/>
            <person name="Ravi A."/>
            <person name="Getino M."/>
            <person name="Pursley I."/>
            <person name="Horton D.L."/>
            <person name="Alikhan N.F."/>
            <person name="Baker D."/>
            <person name="Gharbi K."/>
            <person name="Hall N."/>
            <person name="Watson M."/>
            <person name="Adriaenssens E.M."/>
            <person name="Foster-Nyarko E."/>
            <person name="Jarju S."/>
            <person name="Secka A."/>
            <person name="Antonio M."/>
            <person name="Oren A."/>
            <person name="Chaudhuri R.R."/>
            <person name="La Ragione R."/>
            <person name="Hildebrand F."/>
            <person name="Pallen M.J."/>
        </authorList>
    </citation>
    <scope>NUCLEOTIDE SEQUENCE</scope>
    <source>
        <strain evidence="3">5032</strain>
    </source>
</reference>
<dbReference type="AlphaFoldDB" id="A0A9D2HKV1"/>
<gene>
    <name evidence="3" type="ORF">H9784_04320</name>
</gene>
<keyword evidence="2" id="KW-0732">Signal</keyword>
<sequence length="233" mass="25488">LLLWLLLAALGYLPSPLPAACAPLPDTAALDKEKARTAPLESELETLLRQLRERAALCAPPAPEPAEKAAPQTVEPFFGESPREEAKPEPKPVPKPEPKPAPKPQARKGDKMEIPENAAREKDLSFLEGCWASDTGLKAVPSGKPVIVEYCFDKRGNGKRYEHVEGQESCVGPGTARFQGNKLHMESPYAQCPDGTRFIPHSIDCTGSGNTTLCNGREHDDKGTRWTARFRKQ</sequence>
<comment type="caution">
    <text evidence="3">The sequence shown here is derived from an EMBL/GenBank/DDBJ whole genome shotgun (WGS) entry which is preliminary data.</text>
</comment>
<proteinExistence type="predicted"/>
<reference evidence="3" key="2">
    <citation type="submission" date="2021-04" db="EMBL/GenBank/DDBJ databases">
        <authorList>
            <person name="Gilroy R."/>
        </authorList>
    </citation>
    <scope>NUCLEOTIDE SEQUENCE</scope>
    <source>
        <strain evidence="3">5032</strain>
    </source>
</reference>
<feature type="region of interest" description="Disordered" evidence="1">
    <location>
        <begin position="55"/>
        <end position="74"/>
    </location>
</feature>
<evidence type="ECO:0000256" key="1">
    <source>
        <dbReference type="SAM" id="MobiDB-lite"/>
    </source>
</evidence>
<feature type="region of interest" description="Disordered" evidence="1">
    <location>
        <begin position="79"/>
        <end position="116"/>
    </location>
</feature>
<name>A0A9D2HKV1_9BACT</name>
<feature type="signal peptide" evidence="2">
    <location>
        <begin position="1"/>
        <end position="19"/>
    </location>
</feature>
<dbReference type="Proteomes" id="UP000823821">
    <property type="component" value="Unassembled WGS sequence"/>
</dbReference>
<feature type="chain" id="PRO_5039652963" evidence="2">
    <location>
        <begin position="20"/>
        <end position="233"/>
    </location>
</feature>
<protein>
    <submittedName>
        <fullName evidence="3">Uncharacterized protein</fullName>
    </submittedName>
</protein>
<dbReference type="EMBL" id="DWZD01000028">
    <property type="protein sequence ID" value="HJA78785.1"/>
    <property type="molecule type" value="Genomic_DNA"/>
</dbReference>
<organism evidence="3 4">
    <name type="scientific">Candidatus Desulfovibrio intestinavium</name>
    <dbReference type="NCBI Taxonomy" id="2838534"/>
    <lineage>
        <taxon>Bacteria</taxon>
        <taxon>Pseudomonadati</taxon>
        <taxon>Thermodesulfobacteriota</taxon>
        <taxon>Desulfovibrionia</taxon>
        <taxon>Desulfovibrionales</taxon>
        <taxon>Desulfovibrionaceae</taxon>
        <taxon>Desulfovibrio</taxon>
    </lineage>
</organism>
<feature type="non-terminal residue" evidence="3">
    <location>
        <position position="1"/>
    </location>
</feature>
<feature type="compositionally biased region" description="Basic and acidic residues" evidence="1">
    <location>
        <begin position="107"/>
        <end position="116"/>
    </location>
</feature>